<dbReference type="SUPFAM" id="SSF56770">
    <property type="entry name" value="HydA/Nqo6-like"/>
    <property type="match status" value="1"/>
</dbReference>
<dbReference type="OrthoDB" id="3373298at2"/>
<accession>A0A1C5IP35</accession>
<dbReference type="Proteomes" id="UP000199408">
    <property type="component" value="Unassembled WGS sequence"/>
</dbReference>
<name>A0A1C5IP35_9ACTN</name>
<feature type="compositionally biased region" description="Basic and acidic residues" evidence="1">
    <location>
        <begin position="166"/>
        <end position="187"/>
    </location>
</feature>
<feature type="region of interest" description="Disordered" evidence="1">
    <location>
        <begin position="100"/>
        <end position="201"/>
    </location>
</feature>
<dbReference type="EMBL" id="FMDN01000014">
    <property type="protein sequence ID" value="SCG60088.1"/>
    <property type="molecule type" value="Genomic_DNA"/>
</dbReference>
<evidence type="ECO:0000256" key="1">
    <source>
        <dbReference type="SAM" id="MobiDB-lite"/>
    </source>
</evidence>
<dbReference type="AlphaFoldDB" id="A0A1C5IP35"/>
<keyword evidence="3" id="KW-1185">Reference proteome</keyword>
<protein>
    <submittedName>
        <fullName evidence="2">Uncharacterized protein</fullName>
    </submittedName>
</protein>
<proteinExistence type="predicted"/>
<evidence type="ECO:0000313" key="3">
    <source>
        <dbReference type="Proteomes" id="UP000199408"/>
    </source>
</evidence>
<feature type="compositionally biased region" description="Basic and acidic residues" evidence="1">
    <location>
        <begin position="132"/>
        <end position="143"/>
    </location>
</feature>
<feature type="compositionally biased region" description="Basic and acidic residues" evidence="1">
    <location>
        <begin position="102"/>
        <end position="115"/>
    </location>
</feature>
<organism evidence="2 3">
    <name type="scientific">Micromonospora halophytica</name>
    <dbReference type="NCBI Taxonomy" id="47864"/>
    <lineage>
        <taxon>Bacteria</taxon>
        <taxon>Bacillati</taxon>
        <taxon>Actinomycetota</taxon>
        <taxon>Actinomycetes</taxon>
        <taxon>Micromonosporales</taxon>
        <taxon>Micromonosporaceae</taxon>
        <taxon>Micromonospora</taxon>
    </lineage>
</organism>
<evidence type="ECO:0000313" key="2">
    <source>
        <dbReference type="EMBL" id="SCG60088.1"/>
    </source>
</evidence>
<dbReference type="STRING" id="47864.GA0070560_114102"/>
<dbReference type="RefSeq" id="WP_091299269.1">
    <property type="nucleotide sequence ID" value="NZ_FMDN01000014.1"/>
</dbReference>
<gene>
    <name evidence="2" type="ORF">GA0070560_114102</name>
</gene>
<sequence length="418" mass="45020">MGVTDALARVAVRRAHVLVVQTPEHWLTRVVVERHVLARSWRLAMSPADADVLVVCGAPGRELARVVTHLWDQMPGPRSRVQVDGPEVVVPALDTAESELLDSARQRIDSRDRPHARSPKHGSVDEPPTNHAMEEGGHGHRDSGPQAHHSGADAGPPADMGSTDHGGSDHGGMDHGGMDHGGMDHGGMEMAPAGIPLAQGGEDRDGLELDVLHLELGPVLAYWPAGLILTCALQGDVIVEAEARLVDADPSSTPGHPGPPDPLRQAARRCDNVRNLLALAGSTDAASRVRHIRDSLLTDRDADRAAAELDRLRRSVRRSWLLRWSLRRLRFLTDRDLARHRLPAHLRGDTHDRLLTMLDRAAHSLAATAAEPDACGRHTTAVDGIADVVRGLDLATARLVVASLDLDALTVQGEVNRV</sequence>
<reference evidence="3" key="1">
    <citation type="submission" date="2016-06" db="EMBL/GenBank/DDBJ databases">
        <authorList>
            <person name="Varghese N."/>
        </authorList>
    </citation>
    <scope>NUCLEOTIDE SEQUENCE [LARGE SCALE GENOMIC DNA]</scope>
    <source>
        <strain evidence="3">DSM 43171</strain>
    </source>
</reference>